<evidence type="ECO:0000313" key="3">
    <source>
        <dbReference type="Proteomes" id="UP000789572"/>
    </source>
</evidence>
<protein>
    <submittedName>
        <fullName evidence="2">3331_t:CDS:1</fullName>
    </submittedName>
</protein>
<feature type="non-terminal residue" evidence="2">
    <location>
        <position position="1"/>
    </location>
</feature>
<proteinExistence type="predicted"/>
<feature type="compositionally biased region" description="Pro residues" evidence="1">
    <location>
        <begin position="72"/>
        <end position="81"/>
    </location>
</feature>
<gene>
    <name evidence="2" type="ORF">POCULU_LOCUS10041</name>
</gene>
<evidence type="ECO:0000256" key="1">
    <source>
        <dbReference type="SAM" id="MobiDB-lite"/>
    </source>
</evidence>
<dbReference type="AlphaFoldDB" id="A0A9N9DTY8"/>
<organism evidence="2 3">
    <name type="scientific">Paraglomus occultum</name>
    <dbReference type="NCBI Taxonomy" id="144539"/>
    <lineage>
        <taxon>Eukaryota</taxon>
        <taxon>Fungi</taxon>
        <taxon>Fungi incertae sedis</taxon>
        <taxon>Mucoromycota</taxon>
        <taxon>Glomeromycotina</taxon>
        <taxon>Glomeromycetes</taxon>
        <taxon>Paraglomerales</taxon>
        <taxon>Paraglomeraceae</taxon>
        <taxon>Paraglomus</taxon>
    </lineage>
</organism>
<keyword evidence="3" id="KW-1185">Reference proteome</keyword>
<evidence type="ECO:0000313" key="2">
    <source>
        <dbReference type="EMBL" id="CAG8652811.1"/>
    </source>
</evidence>
<feature type="non-terminal residue" evidence="2">
    <location>
        <position position="89"/>
    </location>
</feature>
<name>A0A9N9DTY8_9GLOM</name>
<reference evidence="2" key="1">
    <citation type="submission" date="2021-06" db="EMBL/GenBank/DDBJ databases">
        <authorList>
            <person name="Kallberg Y."/>
            <person name="Tangrot J."/>
            <person name="Rosling A."/>
        </authorList>
    </citation>
    <scope>NUCLEOTIDE SEQUENCE</scope>
    <source>
        <strain evidence="2">IA702</strain>
    </source>
</reference>
<dbReference type="EMBL" id="CAJVPJ010004524">
    <property type="protein sequence ID" value="CAG8652811.1"/>
    <property type="molecule type" value="Genomic_DNA"/>
</dbReference>
<sequence>EELTRRNINWVTELAGSGHSQFFLTNRGDVTFHINRHRVPPGSPVTVYVLEYTYYFRLPGAHHHHLHHSPSSPTPPSPPPSCIIHQLVK</sequence>
<accession>A0A9N9DTY8</accession>
<comment type="caution">
    <text evidence="2">The sequence shown here is derived from an EMBL/GenBank/DDBJ whole genome shotgun (WGS) entry which is preliminary data.</text>
</comment>
<feature type="region of interest" description="Disordered" evidence="1">
    <location>
        <begin position="63"/>
        <end position="83"/>
    </location>
</feature>
<dbReference type="Proteomes" id="UP000789572">
    <property type="component" value="Unassembled WGS sequence"/>
</dbReference>